<gene>
    <name evidence="1" type="ORF">RPMA_15665</name>
</gene>
<reference evidence="1 2" key="1">
    <citation type="submission" date="2019-02" db="EMBL/GenBank/DDBJ databases">
        <title>Emended description of the genus Rhodopseudomonas and description of Rhodopseudomonas albus sp. nov., a non-phototrophic, heavy-metal-tolerant bacterium isolated from garden soil.</title>
        <authorList>
            <person name="Bao Z."/>
            <person name="Cao W.W."/>
            <person name="Sato Y."/>
            <person name="Nishizawa T."/>
            <person name="Zhao J."/>
            <person name="Guo Y."/>
            <person name="Ohta H."/>
        </authorList>
    </citation>
    <scope>NUCLEOTIDE SEQUENCE [LARGE SCALE GENOMIC DNA]</scope>
    <source>
        <strain evidence="1 2">SK50-23</strain>
    </source>
</reference>
<dbReference type="RefSeq" id="WP_211908551.1">
    <property type="nucleotide sequence ID" value="NZ_CP036498.1"/>
</dbReference>
<sequence length="173" mass="19989">MPLRAEQIEVCFDDNALFKLLAAELTERLGPEEGDDLDLFLNRISQIPVGLRAMAAVYQLDVSLTLDNLGWHFANWHHRGYCDMTLWALGELGAHDHAGLFGEAYRRVLPFWDEIGIRCSRDFEDFVAWYGNSELERLMLPLTKKMWDLQEIDGGLFGFWTRYARKHPERVGG</sequence>
<evidence type="ECO:0008006" key="3">
    <source>
        <dbReference type="Google" id="ProtNLM"/>
    </source>
</evidence>
<dbReference type="EMBL" id="CP036498">
    <property type="protein sequence ID" value="QUS40107.1"/>
    <property type="molecule type" value="Genomic_DNA"/>
</dbReference>
<protein>
    <recommendedName>
        <fullName evidence="3">DUF4375 domain-containing protein</fullName>
    </recommendedName>
</protein>
<accession>A0ABX8A8V2</accession>
<name>A0ABX8A8V2_9BRAD</name>
<organism evidence="1 2">
    <name type="scientific">Tardiphaga alba</name>
    <dbReference type="NCBI Taxonomy" id="340268"/>
    <lineage>
        <taxon>Bacteria</taxon>
        <taxon>Pseudomonadati</taxon>
        <taxon>Pseudomonadota</taxon>
        <taxon>Alphaproteobacteria</taxon>
        <taxon>Hyphomicrobiales</taxon>
        <taxon>Nitrobacteraceae</taxon>
        <taxon>Tardiphaga</taxon>
    </lineage>
</organism>
<evidence type="ECO:0000313" key="1">
    <source>
        <dbReference type="EMBL" id="QUS40107.1"/>
    </source>
</evidence>
<proteinExistence type="predicted"/>
<keyword evidence="2" id="KW-1185">Reference proteome</keyword>
<evidence type="ECO:0000313" key="2">
    <source>
        <dbReference type="Proteomes" id="UP000682843"/>
    </source>
</evidence>
<dbReference type="Proteomes" id="UP000682843">
    <property type="component" value="Chromosome"/>
</dbReference>